<keyword evidence="1 4" id="KW-0728">SH3 domain</keyword>
<dbReference type="GO" id="GO:0030427">
    <property type="term" value="C:site of polarized growth"/>
    <property type="evidence" value="ECO:0007669"/>
    <property type="project" value="TreeGrafter"/>
</dbReference>
<feature type="compositionally biased region" description="Basic and acidic residues" evidence="5">
    <location>
        <begin position="56"/>
        <end position="72"/>
    </location>
</feature>
<dbReference type="GO" id="GO:0005884">
    <property type="term" value="C:actin filament"/>
    <property type="evidence" value="ECO:0007669"/>
    <property type="project" value="TreeGrafter"/>
</dbReference>
<evidence type="ECO:0000256" key="1">
    <source>
        <dbReference type="ARBA" id="ARBA00022443"/>
    </source>
</evidence>
<name>A0A336LL60_CULSO</name>
<evidence type="ECO:0000256" key="5">
    <source>
        <dbReference type="SAM" id="MobiDB-lite"/>
    </source>
</evidence>
<dbReference type="PANTHER" id="PTHR10829">
    <property type="entry name" value="CORTACTIN AND DREBRIN"/>
    <property type="match status" value="1"/>
</dbReference>
<feature type="region of interest" description="Disordered" evidence="5">
    <location>
        <begin position="245"/>
        <end position="269"/>
    </location>
</feature>
<dbReference type="VEuPathDB" id="VectorBase:CSON013696"/>
<dbReference type="OMA" id="VGFQEQD"/>
<keyword evidence="2" id="KW-0597">Phosphoprotein</keyword>
<dbReference type="PRINTS" id="PR00452">
    <property type="entry name" value="SH3DOMAIN"/>
</dbReference>
<dbReference type="PROSITE" id="PS51090">
    <property type="entry name" value="CORTACTIN"/>
    <property type="match status" value="5"/>
</dbReference>
<evidence type="ECO:0000256" key="4">
    <source>
        <dbReference type="PROSITE-ProRule" id="PRU00192"/>
    </source>
</evidence>
<feature type="domain" description="SH3" evidence="6">
    <location>
        <begin position="503"/>
        <end position="564"/>
    </location>
</feature>
<evidence type="ECO:0000313" key="7">
    <source>
        <dbReference type="EMBL" id="SSX17373.1"/>
    </source>
</evidence>
<dbReference type="InterPro" id="IPR003134">
    <property type="entry name" value="Hs1_Cortactin"/>
</dbReference>
<feature type="region of interest" description="Disordered" evidence="5">
    <location>
        <begin position="283"/>
        <end position="329"/>
    </location>
</feature>
<dbReference type="GO" id="GO:0030864">
    <property type="term" value="C:cortical actin cytoskeleton"/>
    <property type="evidence" value="ECO:0007669"/>
    <property type="project" value="TreeGrafter"/>
</dbReference>
<dbReference type="InterPro" id="IPR001452">
    <property type="entry name" value="SH3_domain"/>
</dbReference>
<keyword evidence="3" id="KW-0677">Repeat</keyword>
<dbReference type="GO" id="GO:0051015">
    <property type="term" value="F:actin filament binding"/>
    <property type="evidence" value="ECO:0007669"/>
    <property type="project" value="TreeGrafter"/>
</dbReference>
<evidence type="ECO:0000256" key="2">
    <source>
        <dbReference type="ARBA" id="ARBA00022553"/>
    </source>
</evidence>
<reference evidence="7" key="1">
    <citation type="submission" date="2018-07" db="EMBL/GenBank/DDBJ databases">
        <authorList>
            <person name="Quirk P.G."/>
            <person name="Krulwich T.A."/>
        </authorList>
    </citation>
    <scope>NUCLEOTIDE SEQUENCE</scope>
</reference>
<dbReference type="PANTHER" id="PTHR10829:SF23">
    <property type="entry name" value="CORTACTIN, ISOFORM A"/>
    <property type="match status" value="1"/>
</dbReference>
<dbReference type="GO" id="GO:0005886">
    <property type="term" value="C:plasma membrane"/>
    <property type="evidence" value="ECO:0007669"/>
    <property type="project" value="TreeGrafter"/>
</dbReference>
<dbReference type="AlphaFoldDB" id="A0A336LL60"/>
<dbReference type="GO" id="GO:0016477">
    <property type="term" value="P:cell migration"/>
    <property type="evidence" value="ECO:0007669"/>
    <property type="project" value="TreeGrafter"/>
</dbReference>
<dbReference type="SMART" id="SM00326">
    <property type="entry name" value="SH3"/>
    <property type="match status" value="1"/>
</dbReference>
<dbReference type="Pfam" id="PF14604">
    <property type="entry name" value="SH3_9"/>
    <property type="match status" value="1"/>
</dbReference>
<evidence type="ECO:0000259" key="6">
    <source>
        <dbReference type="PROSITE" id="PS50002"/>
    </source>
</evidence>
<dbReference type="SUPFAM" id="SSF50044">
    <property type="entry name" value="SH3-domain"/>
    <property type="match status" value="1"/>
</dbReference>
<feature type="compositionally biased region" description="Basic and acidic residues" evidence="5">
    <location>
        <begin position="285"/>
        <end position="310"/>
    </location>
</feature>
<dbReference type="Pfam" id="PF02218">
    <property type="entry name" value="HS1_rep"/>
    <property type="match status" value="5"/>
</dbReference>
<protein>
    <submittedName>
        <fullName evidence="7">CSON013696 protein</fullName>
    </submittedName>
</protein>
<sequence>MWKATAGRQIDNVQTTEDNDDWETDPDFVNDQNEEEQRYGKGGKTAGSIDMAQLRQETEKADAEKKKREYDQGPKASLGYGGKFGVQKDRMDKSAVGHDYIGKVEKHESQKDYKTGFGGQFGIQKDRVDKSAAGWDYIEKVEKHESQKDYKTGFGGKFGVQTDRVDKSAAGWDHIEKVEMHESQKDYKTGFGGQFGIQKDRVDKSAAGWDHIEKVEKHESQKDYKAGFGGKFGVQKDRMDKSAVGFQDEPEKPGNNYSKTKPDIAGAKPSNIRARFENFAVQAEEEARKKTEEQRKLRAQKDQQDKEAAKKFVSSENEPVKYATRKSQVETGRSDGIGSAISAFNQNENSVPIKKDPILNAKQSVDLQEKVVESIPKVSAPPPDIIPKSLIENESDYQTISSAQSVPNSIIQNIEGNAEPDCYEENQWKDDAPEYGNVGTIKANPNANKKSIMEQPVIEQTTVLEKEPVAEEEEQVYENAGILNTAVEMPHQQEDELVLNPDDPGVTATALYDYQAAAEDEISFDPDDLITHIDMIDEGWWRGYCARTQQYGLFPANYVQLEKK</sequence>
<gene>
    <name evidence="7" type="primary">CSON013696</name>
</gene>
<organism evidence="7">
    <name type="scientific">Culicoides sonorensis</name>
    <name type="common">Biting midge</name>
    <dbReference type="NCBI Taxonomy" id="179676"/>
    <lineage>
        <taxon>Eukaryota</taxon>
        <taxon>Metazoa</taxon>
        <taxon>Ecdysozoa</taxon>
        <taxon>Arthropoda</taxon>
        <taxon>Hexapoda</taxon>
        <taxon>Insecta</taxon>
        <taxon>Pterygota</taxon>
        <taxon>Neoptera</taxon>
        <taxon>Endopterygota</taxon>
        <taxon>Diptera</taxon>
        <taxon>Nematocera</taxon>
        <taxon>Chironomoidea</taxon>
        <taxon>Ceratopogonidae</taxon>
        <taxon>Ceratopogoninae</taxon>
        <taxon>Culicoides</taxon>
        <taxon>Monoculicoides</taxon>
    </lineage>
</organism>
<proteinExistence type="predicted"/>
<feature type="compositionally biased region" description="Acidic residues" evidence="5">
    <location>
        <begin position="17"/>
        <end position="34"/>
    </location>
</feature>
<evidence type="ECO:0000256" key="3">
    <source>
        <dbReference type="ARBA" id="ARBA00022737"/>
    </source>
</evidence>
<dbReference type="PROSITE" id="PS50002">
    <property type="entry name" value="SH3"/>
    <property type="match status" value="1"/>
</dbReference>
<dbReference type="FunFam" id="2.30.30.40:FF:000046">
    <property type="entry name" value="Drebrin-like protein isoform B"/>
    <property type="match status" value="1"/>
</dbReference>
<dbReference type="EMBL" id="UFQT01000006">
    <property type="protein sequence ID" value="SSX17373.1"/>
    <property type="molecule type" value="Genomic_DNA"/>
</dbReference>
<dbReference type="InterPro" id="IPR036028">
    <property type="entry name" value="SH3-like_dom_sf"/>
</dbReference>
<feature type="region of interest" description="Disordered" evidence="5">
    <location>
        <begin position="1"/>
        <end position="84"/>
    </location>
</feature>
<accession>A0A336LL60</accession>
<dbReference type="GO" id="GO:0030833">
    <property type="term" value="P:regulation of actin filament polymerization"/>
    <property type="evidence" value="ECO:0007669"/>
    <property type="project" value="TreeGrafter"/>
</dbReference>
<dbReference type="Gene3D" id="2.30.30.40">
    <property type="entry name" value="SH3 Domains"/>
    <property type="match status" value="1"/>
</dbReference>